<evidence type="ECO:0000313" key="1">
    <source>
        <dbReference type="EMBL" id="GMS96538.1"/>
    </source>
</evidence>
<keyword evidence="2" id="KW-1185">Reference proteome</keyword>
<proteinExistence type="predicted"/>
<dbReference type="Proteomes" id="UP001432027">
    <property type="component" value="Unassembled WGS sequence"/>
</dbReference>
<reference evidence="1" key="1">
    <citation type="submission" date="2023-10" db="EMBL/GenBank/DDBJ databases">
        <title>Genome assembly of Pristionchus species.</title>
        <authorList>
            <person name="Yoshida K."/>
            <person name="Sommer R.J."/>
        </authorList>
    </citation>
    <scope>NUCLEOTIDE SEQUENCE</scope>
    <source>
        <strain evidence="1">RS0144</strain>
    </source>
</reference>
<gene>
    <name evidence="1" type="ORF">PENTCL1PPCAC_18713</name>
</gene>
<sequence length="107" mass="11349">IKFKKQTIYLTLRNLAVDHGEDGGTRAGSRDVAELVGSCTRGETEVLGGERSIIIDQEVPDVSRFGVVDEGDSAHFLFRSVGDLHNVSTTAGASIDHPGSLEGESHG</sequence>
<evidence type="ECO:0000313" key="2">
    <source>
        <dbReference type="Proteomes" id="UP001432027"/>
    </source>
</evidence>
<comment type="caution">
    <text evidence="1">The sequence shown here is derived from an EMBL/GenBank/DDBJ whole genome shotgun (WGS) entry which is preliminary data.</text>
</comment>
<accession>A0AAV5TQ02</accession>
<feature type="non-terminal residue" evidence="1">
    <location>
        <position position="1"/>
    </location>
</feature>
<name>A0AAV5TQ02_9BILA</name>
<dbReference type="AlphaFoldDB" id="A0AAV5TQ02"/>
<dbReference type="EMBL" id="BTSX01000004">
    <property type="protein sequence ID" value="GMS96538.1"/>
    <property type="molecule type" value="Genomic_DNA"/>
</dbReference>
<protein>
    <submittedName>
        <fullName evidence="1">Uncharacterized protein</fullName>
    </submittedName>
</protein>
<organism evidence="1 2">
    <name type="scientific">Pristionchus entomophagus</name>
    <dbReference type="NCBI Taxonomy" id="358040"/>
    <lineage>
        <taxon>Eukaryota</taxon>
        <taxon>Metazoa</taxon>
        <taxon>Ecdysozoa</taxon>
        <taxon>Nematoda</taxon>
        <taxon>Chromadorea</taxon>
        <taxon>Rhabditida</taxon>
        <taxon>Rhabditina</taxon>
        <taxon>Diplogasteromorpha</taxon>
        <taxon>Diplogasteroidea</taxon>
        <taxon>Neodiplogasteridae</taxon>
        <taxon>Pristionchus</taxon>
    </lineage>
</organism>
<feature type="non-terminal residue" evidence="1">
    <location>
        <position position="107"/>
    </location>
</feature>